<evidence type="ECO:0000259" key="7">
    <source>
        <dbReference type="PROSITE" id="PS50089"/>
    </source>
</evidence>
<keyword evidence="4 5" id="KW-0040">ANK repeat</keyword>
<dbReference type="SMART" id="SM00248">
    <property type="entry name" value="ANK"/>
    <property type="match status" value="9"/>
</dbReference>
<dbReference type="Proteomes" id="UP000828390">
    <property type="component" value="Unassembled WGS sequence"/>
</dbReference>
<evidence type="ECO:0000313" key="9">
    <source>
        <dbReference type="Proteomes" id="UP000828390"/>
    </source>
</evidence>
<dbReference type="SUPFAM" id="SSF48403">
    <property type="entry name" value="Ankyrin repeat"/>
    <property type="match status" value="1"/>
</dbReference>
<reference evidence="8" key="2">
    <citation type="submission" date="2020-11" db="EMBL/GenBank/DDBJ databases">
        <authorList>
            <person name="McCartney M.A."/>
            <person name="Auch B."/>
            <person name="Kono T."/>
            <person name="Mallez S."/>
            <person name="Becker A."/>
            <person name="Gohl D.M."/>
            <person name="Silverstein K.A.T."/>
            <person name="Koren S."/>
            <person name="Bechman K.B."/>
            <person name="Herman A."/>
            <person name="Abrahante J.E."/>
            <person name="Garbe J."/>
        </authorList>
    </citation>
    <scope>NUCLEOTIDE SEQUENCE</scope>
    <source>
        <strain evidence="8">Duluth1</strain>
        <tissue evidence="8">Whole animal</tissue>
    </source>
</reference>
<feature type="repeat" description="ANK" evidence="5">
    <location>
        <begin position="60"/>
        <end position="92"/>
    </location>
</feature>
<dbReference type="GO" id="GO:0008270">
    <property type="term" value="F:zinc ion binding"/>
    <property type="evidence" value="ECO:0007669"/>
    <property type="project" value="UniProtKB-KW"/>
</dbReference>
<keyword evidence="2 6" id="KW-0479">Metal-binding</keyword>
<organism evidence="8 9">
    <name type="scientific">Dreissena polymorpha</name>
    <name type="common">Zebra mussel</name>
    <name type="synonym">Mytilus polymorpha</name>
    <dbReference type="NCBI Taxonomy" id="45954"/>
    <lineage>
        <taxon>Eukaryota</taxon>
        <taxon>Metazoa</taxon>
        <taxon>Spiralia</taxon>
        <taxon>Lophotrochozoa</taxon>
        <taxon>Mollusca</taxon>
        <taxon>Bivalvia</taxon>
        <taxon>Autobranchia</taxon>
        <taxon>Heteroconchia</taxon>
        <taxon>Euheterodonta</taxon>
        <taxon>Imparidentia</taxon>
        <taxon>Neoheterodontei</taxon>
        <taxon>Myida</taxon>
        <taxon>Dreissenoidea</taxon>
        <taxon>Dreissenidae</taxon>
        <taxon>Dreissena</taxon>
    </lineage>
</organism>
<keyword evidence="2 6" id="KW-0863">Zinc-finger</keyword>
<evidence type="ECO:0000256" key="5">
    <source>
        <dbReference type="PROSITE-ProRule" id="PRU00023"/>
    </source>
</evidence>
<dbReference type="PROSITE" id="PS50297">
    <property type="entry name" value="ANK_REP_REGION"/>
    <property type="match status" value="4"/>
</dbReference>
<evidence type="ECO:0000256" key="3">
    <source>
        <dbReference type="ARBA" id="ARBA00022833"/>
    </source>
</evidence>
<proteinExistence type="predicted"/>
<dbReference type="EMBL" id="JAIWYP010000008">
    <property type="protein sequence ID" value="KAH3783593.1"/>
    <property type="molecule type" value="Genomic_DNA"/>
</dbReference>
<feature type="domain" description="RING-type" evidence="7">
    <location>
        <begin position="412"/>
        <end position="446"/>
    </location>
</feature>
<dbReference type="Gene3D" id="1.25.40.20">
    <property type="entry name" value="Ankyrin repeat-containing domain"/>
    <property type="match status" value="3"/>
</dbReference>
<dbReference type="InterPro" id="IPR002110">
    <property type="entry name" value="Ankyrin_rpt"/>
</dbReference>
<dbReference type="PROSITE" id="PS50089">
    <property type="entry name" value="ZF_RING_2"/>
    <property type="match status" value="1"/>
</dbReference>
<dbReference type="AlphaFoldDB" id="A0A9D4EPW8"/>
<protein>
    <recommendedName>
        <fullName evidence="7">RING-type domain-containing protein</fullName>
    </recommendedName>
</protein>
<feature type="repeat" description="ANK" evidence="5">
    <location>
        <begin position="93"/>
        <end position="125"/>
    </location>
</feature>
<evidence type="ECO:0000256" key="6">
    <source>
        <dbReference type="PROSITE-ProRule" id="PRU00175"/>
    </source>
</evidence>
<feature type="repeat" description="ANK" evidence="5">
    <location>
        <begin position="229"/>
        <end position="261"/>
    </location>
</feature>
<dbReference type="PANTHER" id="PTHR24198:SF165">
    <property type="entry name" value="ANKYRIN REPEAT-CONTAINING PROTEIN-RELATED"/>
    <property type="match status" value="1"/>
</dbReference>
<dbReference type="Gene3D" id="3.30.40.10">
    <property type="entry name" value="Zinc/RING finger domain, C3HC4 (zinc finger)"/>
    <property type="match status" value="1"/>
</dbReference>
<dbReference type="InterPro" id="IPR036770">
    <property type="entry name" value="Ankyrin_rpt-contain_sf"/>
</dbReference>
<dbReference type="InterPro" id="IPR013083">
    <property type="entry name" value="Znf_RING/FYVE/PHD"/>
</dbReference>
<evidence type="ECO:0000313" key="8">
    <source>
        <dbReference type="EMBL" id="KAH3783593.1"/>
    </source>
</evidence>
<feature type="repeat" description="ANK" evidence="5">
    <location>
        <begin position="262"/>
        <end position="294"/>
    </location>
</feature>
<dbReference type="PROSITE" id="PS50088">
    <property type="entry name" value="ANK_REPEAT"/>
    <property type="match status" value="5"/>
</dbReference>
<dbReference type="Pfam" id="PF13920">
    <property type="entry name" value="zf-C3HC4_3"/>
    <property type="match status" value="1"/>
</dbReference>
<keyword evidence="1" id="KW-0677">Repeat</keyword>
<reference evidence="8" key="1">
    <citation type="journal article" date="2019" name="bioRxiv">
        <title>The Genome of the Zebra Mussel, Dreissena polymorpha: A Resource for Invasive Species Research.</title>
        <authorList>
            <person name="McCartney M.A."/>
            <person name="Auch B."/>
            <person name="Kono T."/>
            <person name="Mallez S."/>
            <person name="Zhang Y."/>
            <person name="Obille A."/>
            <person name="Becker A."/>
            <person name="Abrahante J.E."/>
            <person name="Garbe J."/>
            <person name="Badalamenti J.P."/>
            <person name="Herman A."/>
            <person name="Mangelson H."/>
            <person name="Liachko I."/>
            <person name="Sullivan S."/>
            <person name="Sone E.D."/>
            <person name="Koren S."/>
            <person name="Silverstein K.A.T."/>
            <person name="Beckman K.B."/>
            <person name="Gohl D.M."/>
        </authorList>
    </citation>
    <scope>NUCLEOTIDE SEQUENCE</scope>
    <source>
        <strain evidence="8">Duluth1</strain>
        <tissue evidence="8">Whole animal</tissue>
    </source>
</reference>
<sequence length="476" mass="51796">MQELLQNLASLSQGLMHDMLNPSPANMGIMLLMHSAAANDIAMLTHILQNHQELVNAKHQGLTALTIASHEGHTRVAELLLAAGADVNLADDKGHTALMTALSRSKEDIALLLIRFGADINMRNKTGSSTLHLCASGQANKVLEVLLQQTPDLNVQDDIRGDTPLNIAILAENTDGALMLLAEQTIQLDIPNKTGHTAFTLAVMRGNERIVKAIVERSPDLVILHSPVGGYNVLHVAAANDHSEVIKILLQANANVNKLSKQDFIPLHLSCKEGYFKSAKLLIEAGSQVNAEDKEGDTPLHLCVSQMRTTGSPMSMMHMLLRRGDKLTKEIKERIELGCLLINHGASIHVTNKAGLKPLQACRHDHMKNVLLTCSEMQSANIQRFSPNIEIPSRRKETNLFVRVSTRISTHCANCKERIVDLLLQPCNHLAVCGACACSLSICPVCGDKIVADFDRDGNKVTGHNTTSEKNACNIC</sequence>
<evidence type="ECO:0000256" key="1">
    <source>
        <dbReference type="ARBA" id="ARBA00022737"/>
    </source>
</evidence>
<keyword evidence="9" id="KW-1185">Reference proteome</keyword>
<gene>
    <name evidence="8" type="ORF">DPMN_161535</name>
</gene>
<comment type="caution">
    <text evidence="8">The sequence shown here is derived from an EMBL/GenBank/DDBJ whole genome shotgun (WGS) entry which is preliminary data.</text>
</comment>
<dbReference type="InterPro" id="IPR001841">
    <property type="entry name" value="Znf_RING"/>
</dbReference>
<keyword evidence="3" id="KW-0862">Zinc</keyword>
<name>A0A9D4EPW8_DREPO</name>
<evidence type="ECO:0000256" key="2">
    <source>
        <dbReference type="ARBA" id="ARBA00022771"/>
    </source>
</evidence>
<dbReference type="Pfam" id="PF12796">
    <property type="entry name" value="Ank_2"/>
    <property type="match status" value="2"/>
</dbReference>
<accession>A0A9D4EPW8</accession>
<feature type="repeat" description="ANK" evidence="5">
    <location>
        <begin position="126"/>
        <end position="158"/>
    </location>
</feature>
<dbReference type="PANTHER" id="PTHR24198">
    <property type="entry name" value="ANKYRIN REPEAT AND PROTEIN KINASE DOMAIN-CONTAINING PROTEIN"/>
    <property type="match status" value="1"/>
</dbReference>
<evidence type="ECO:0000256" key="4">
    <source>
        <dbReference type="ARBA" id="ARBA00023043"/>
    </source>
</evidence>